<dbReference type="OrthoDB" id="5363962at2759"/>
<evidence type="ECO:0000313" key="2">
    <source>
        <dbReference type="Proteomes" id="UP000054144"/>
    </source>
</evidence>
<dbReference type="EMBL" id="KN881589">
    <property type="protein sequence ID" value="KIY53755.1"/>
    <property type="molecule type" value="Genomic_DNA"/>
</dbReference>
<sequence>MGKNVAGFEIGDHCTANVSIIILGTNLFSSPCLSHPYVLCTVQQLLLLQMRKQPPAQKLLCMVCCKMVGFYKQYKLYKIKSMTDAEVMLLEPAAHVIHGLDKLYPLVDIKVLLLGADLTGLILTQVLNLNSAMCVVITANKGIKIDLAKQLDAANKYLKFDCQKSDAQCAQLKAEHTTLTSSSRRLASRRSQMRALTMTRPSFTGHRQRSLVMSSRSSLPNPIASECSTDIQQCSAASVVLTILTTIDIFIVNIPTEISPVIATDTVSEHEDCAVCGPLTQKKIVEGRLRW</sequence>
<keyword evidence="2" id="KW-1185">Reference proteome</keyword>
<reference evidence="1 2" key="1">
    <citation type="journal article" date="2015" name="Fungal Genet. Biol.">
        <title>Evolution of novel wood decay mechanisms in Agaricales revealed by the genome sequences of Fistulina hepatica and Cylindrobasidium torrendii.</title>
        <authorList>
            <person name="Floudas D."/>
            <person name="Held B.W."/>
            <person name="Riley R."/>
            <person name="Nagy L.G."/>
            <person name="Koehler G."/>
            <person name="Ransdell A.S."/>
            <person name="Younus H."/>
            <person name="Chow J."/>
            <person name="Chiniquy J."/>
            <person name="Lipzen A."/>
            <person name="Tritt A."/>
            <person name="Sun H."/>
            <person name="Haridas S."/>
            <person name="LaButti K."/>
            <person name="Ohm R.A."/>
            <person name="Kues U."/>
            <person name="Blanchette R.A."/>
            <person name="Grigoriev I.V."/>
            <person name="Minto R.E."/>
            <person name="Hibbett D.S."/>
        </authorList>
    </citation>
    <scope>NUCLEOTIDE SEQUENCE [LARGE SCALE GENOMIC DNA]</scope>
    <source>
        <strain evidence="1 2">ATCC 64428</strain>
    </source>
</reference>
<accession>A0A0D7API2</accession>
<dbReference type="Gene3D" id="3.90.180.10">
    <property type="entry name" value="Medium-chain alcohol dehydrogenases, catalytic domain"/>
    <property type="match status" value="1"/>
</dbReference>
<protein>
    <recommendedName>
        <fullName evidence="3">Alcohol dehydrogenase-like C-terminal domain-containing protein</fullName>
    </recommendedName>
</protein>
<evidence type="ECO:0000313" key="1">
    <source>
        <dbReference type="EMBL" id="KIY53755.1"/>
    </source>
</evidence>
<evidence type="ECO:0008006" key="3">
    <source>
        <dbReference type="Google" id="ProtNLM"/>
    </source>
</evidence>
<organism evidence="1 2">
    <name type="scientific">Fistulina hepatica ATCC 64428</name>
    <dbReference type="NCBI Taxonomy" id="1128425"/>
    <lineage>
        <taxon>Eukaryota</taxon>
        <taxon>Fungi</taxon>
        <taxon>Dikarya</taxon>
        <taxon>Basidiomycota</taxon>
        <taxon>Agaricomycotina</taxon>
        <taxon>Agaricomycetes</taxon>
        <taxon>Agaricomycetidae</taxon>
        <taxon>Agaricales</taxon>
        <taxon>Fistulinaceae</taxon>
        <taxon>Fistulina</taxon>
    </lineage>
</organism>
<name>A0A0D7API2_9AGAR</name>
<dbReference type="Proteomes" id="UP000054144">
    <property type="component" value="Unassembled WGS sequence"/>
</dbReference>
<gene>
    <name evidence="1" type="ORF">FISHEDRAFT_68580</name>
</gene>
<dbReference type="AlphaFoldDB" id="A0A0D7API2"/>
<dbReference type="Gene3D" id="3.40.50.720">
    <property type="entry name" value="NAD(P)-binding Rossmann-like Domain"/>
    <property type="match status" value="1"/>
</dbReference>
<proteinExistence type="predicted"/>